<dbReference type="InterPro" id="IPR013107">
    <property type="entry name" value="Acyl-CoA_DH_C"/>
</dbReference>
<dbReference type="Pfam" id="PF02771">
    <property type="entry name" value="Acyl-CoA_dh_N"/>
    <property type="match status" value="1"/>
</dbReference>
<feature type="domain" description="Acyl-CoA dehydrogenase/oxidase N-terminal" evidence="15">
    <location>
        <begin position="18"/>
        <end position="124"/>
    </location>
</feature>
<dbReference type="InterPro" id="IPR006091">
    <property type="entry name" value="Acyl-CoA_Oxase/DH_mid-dom"/>
</dbReference>
<evidence type="ECO:0000256" key="9">
    <source>
        <dbReference type="ARBA" id="ARBA00034328"/>
    </source>
</evidence>
<dbReference type="PANTHER" id="PTHR43884:SF12">
    <property type="entry name" value="ISOVALERYL-COA DEHYDROGENASE, MITOCHONDRIAL-RELATED"/>
    <property type="match status" value="1"/>
</dbReference>
<dbReference type="InterPro" id="IPR009100">
    <property type="entry name" value="AcylCoA_DH/oxidase_NM_dom_sf"/>
</dbReference>
<keyword evidence="18" id="KW-1185">Reference proteome</keyword>
<keyword evidence="2" id="KW-0285">Flavoprotein</keyword>
<evidence type="ECO:0000259" key="14">
    <source>
        <dbReference type="Pfam" id="PF02770"/>
    </source>
</evidence>
<evidence type="ECO:0000313" key="18">
    <source>
        <dbReference type="Proteomes" id="UP000183053"/>
    </source>
</evidence>
<dbReference type="InterPro" id="IPR013786">
    <property type="entry name" value="AcylCoA_DH/ox_N"/>
</dbReference>
<evidence type="ECO:0000256" key="5">
    <source>
        <dbReference type="ARBA" id="ARBA00023002"/>
    </source>
</evidence>
<feature type="domain" description="Acyl-CoA oxidase/dehydrogenase middle" evidence="14">
    <location>
        <begin position="134"/>
        <end position="219"/>
    </location>
</feature>
<dbReference type="Gene3D" id="1.20.140.10">
    <property type="entry name" value="Butyryl-CoA Dehydrogenase, subunit A, domain 3"/>
    <property type="match status" value="1"/>
</dbReference>
<dbReference type="Pfam" id="PF08028">
    <property type="entry name" value="Acyl-CoA_dh_2"/>
    <property type="match status" value="1"/>
</dbReference>
<dbReference type="EC" id="1.14.14.21" evidence="9"/>
<evidence type="ECO:0000259" key="16">
    <source>
        <dbReference type="Pfam" id="PF08028"/>
    </source>
</evidence>
<evidence type="ECO:0000256" key="11">
    <source>
        <dbReference type="ARBA" id="ARBA00047859"/>
    </source>
</evidence>
<dbReference type="EMBL" id="FNLF01000002">
    <property type="protein sequence ID" value="SDQ74597.1"/>
    <property type="molecule type" value="Genomic_DNA"/>
</dbReference>
<evidence type="ECO:0000256" key="7">
    <source>
        <dbReference type="ARBA" id="ARBA00034307"/>
    </source>
</evidence>
<dbReference type="AlphaFoldDB" id="A0A1H1DDM8"/>
<evidence type="ECO:0000256" key="8">
    <source>
        <dbReference type="ARBA" id="ARBA00034317"/>
    </source>
</evidence>
<dbReference type="InterPro" id="IPR023922">
    <property type="entry name" value="S04_starv_induced_SfnB"/>
</dbReference>
<keyword evidence="3" id="KW-0288">FMN</keyword>
<dbReference type="SUPFAM" id="SSF47203">
    <property type="entry name" value="Acyl-CoA dehydrogenase C-terminal domain-like"/>
    <property type="match status" value="1"/>
</dbReference>
<dbReference type="Proteomes" id="UP000183053">
    <property type="component" value="Unassembled WGS sequence"/>
</dbReference>
<keyword evidence="5" id="KW-0560">Oxidoreductase</keyword>
<comment type="catalytic activity">
    <reaction evidence="13">
        <text>dibenzothiophene + 2 FMNH2 + 2 O2 = dibenzothiophene 5,5-dioxide + 2 FMN + 2 H2O + 2 H(+)</text>
        <dbReference type="Rhea" id="RHEA:49072"/>
        <dbReference type="ChEBI" id="CHEBI:15377"/>
        <dbReference type="ChEBI" id="CHEBI:15378"/>
        <dbReference type="ChEBI" id="CHEBI:15379"/>
        <dbReference type="ChEBI" id="CHEBI:23681"/>
        <dbReference type="ChEBI" id="CHEBI:57618"/>
        <dbReference type="ChEBI" id="CHEBI:58210"/>
        <dbReference type="ChEBI" id="CHEBI:90356"/>
        <dbReference type="EC" id="1.14.14.21"/>
    </reaction>
</comment>
<evidence type="ECO:0000256" key="1">
    <source>
        <dbReference type="ARBA" id="ARBA00004496"/>
    </source>
</evidence>
<comment type="catalytic activity">
    <reaction evidence="11">
        <text>dibenzothiophene + FMNH2 + O2 = dibenzothiophene 5-oxide + FMN + H2O + H(+)</text>
        <dbReference type="Rhea" id="RHEA:49076"/>
        <dbReference type="ChEBI" id="CHEBI:15377"/>
        <dbReference type="ChEBI" id="CHEBI:15378"/>
        <dbReference type="ChEBI" id="CHEBI:15379"/>
        <dbReference type="ChEBI" id="CHEBI:23681"/>
        <dbReference type="ChEBI" id="CHEBI:23683"/>
        <dbReference type="ChEBI" id="CHEBI:57618"/>
        <dbReference type="ChEBI" id="CHEBI:58210"/>
    </reaction>
</comment>
<dbReference type="InterPro" id="IPR046373">
    <property type="entry name" value="Acyl-CoA_Oxase/DH_mid-dom_sf"/>
</dbReference>
<comment type="subcellular location">
    <subcellularLocation>
        <location evidence="1">Cytoplasm</location>
    </subcellularLocation>
</comment>
<evidence type="ECO:0000256" key="6">
    <source>
        <dbReference type="ARBA" id="ARBA00023033"/>
    </source>
</evidence>
<dbReference type="InterPro" id="IPR037069">
    <property type="entry name" value="AcylCoA_DH/ox_N_sf"/>
</dbReference>
<keyword evidence="4" id="KW-0547">Nucleotide-binding</keyword>
<dbReference type="GO" id="GO:0008470">
    <property type="term" value="F:3-methylbutanoyl-CoA dehydrogenase activity"/>
    <property type="evidence" value="ECO:0007669"/>
    <property type="project" value="TreeGrafter"/>
</dbReference>
<evidence type="ECO:0000259" key="15">
    <source>
        <dbReference type="Pfam" id="PF02771"/>
    </source>
</evidence>
<sequence>MTVAPAADSRPAAAIDSAEAAVDAARDLASRFADGAAQRDRERHLPHAEVEYLSDAGLFALTVPARFGGPDLPPSVIAEVFRTLATADGSLAQIPHSHYVYLTALRLAAPEGLQRRIFEQVLDGARIANAQSERGGKTVADVATTLTRTPDGAHLDGEKFYCTGSPYAHLLAVLARDADSGEQVIAFVQADTPGITIVDDWNGLGQRTTGSGTVRFDDVAVPLDAVFTRTGAVSEPTGYGAFAQLLHVAIDTGIARGALDAAAQFVRTTSRPWFEAEVDRAQDDPLLIHRFGELTVTVRSAEAALVVAGAAVDAAFTTPGPDTAAEASLAVATAKVLADRAATEVPAALFEVSGTRSAGGDLGLDRFWRDGRTHTLHDPVRYKVQHLGRFTLNEVRPPLHGVV</sequence>
<accession>A0A1H1DDM8</accession>
<proteinExistence type="inferred from homology"/>
<evidence type="ECO:0000256" key="3">
    <source>
        <dbReference type="ARBA" id="ARBA00022643"/>
    </source>
</evidence>
<dbReference type="OrthoDB" id="571684at2"/>
<dbReference type="NCBIfam" id="TIGR04022">
    <property type="entry name" value="sulfur_SfnB"/>
    <property type="match status" value="1"/>
</dbReference>
<dbReference type="SUPFAM" id="SSF56645">
    <property type="entry name" value="Acyl-CoA dehydrogenase NM domain-like"/>
    <property type="match status" value="1"/>
</dbReference>
<gene>
    <name evidence="17" type="ORF">SAMN04489765_1679</name>
</gene>
<dbReference type="STRING" id="47312.SAMN04489765_1679"/>
<dbReference type="PANTHER" id="PTHR43884">
    <property type="entry name" value="ACYL-COA DEHYDROGENASE"/>
    <property type="match status" value="1"/>
</dbReference>
<dbReference type="GO" id="GO:0006552">
    <property type="term" value="P:L-leucine catabolic process"/>
    <property type="evidence" value="ECO:0007669"/>
    <property type="project" value="TreeGrafter"/>
</dbReference>
<dbReference type="Gene3D" id="2.40.110.10">
    <property type="entry name" value="Butyryl-CoA Dehydrogenase, subunit A, domain 2"/>
    <property type="match status" value="1"/>
</dbReference>
<dbReference type="GO" id="GO:0050660">
    <property type="term" value="F:flavin adenine dinucleotide binding"/>
    <property type="evidence" value="ECO:0007669"/>
    <property type="project" value="InterPro"/>
</dbReference>
<evidence type="ECO:0000256" key="13">
    <source>
        <dbReference type="ARBA" id="ARBA00049456"/>
    </source>
</evidence>
<dbReference type="Pfam" id="PF02770">
    <property type="entry name" value="Acyl-CoA_dh_M"/>
    <property type="match status" value="1"/>
</dbReference>
<evidence type="ECO:0000256" key="12">
    <source>
        <dbReference type="ARBA" id="ARBA00048445"/>
    </source>
</evidence>
<feature type="domain" description="Acyl-CoA dehydrogenase C-terminal" evidence="16">
    <location>
        <begin position="246"/>
        <end position="378"/>
    </location>
</feature>
<keyword evidence="6" id="KW-0503">Monooxygenase</keyword>
<comment type="pathway">
    <text evidence="7">Sulfur metabolism; dibenzothiophene degradation.</text>
</comment>
<comment type="similarity">
    <text evidence="8">Belongs to the DszC flavin monooxygenase family.</text>
</comment>
<evidence type="ECO:0000256" key="4">
    <source>
        <dbReference type="ARBA" id="ARBA00022741"/>
    </source>
</evidence>
<dbReference type="Gene3D" id="1.10.540.10">
    <property type="entry name" value="Acyl-CoA dehydrogenase/oxidase, N-terminal domain"/>
    <property type="match status" value="1"/>
</dbReference>
<evidence type="ECO:0000256" key="10">
    <source>
        <dbReference type="ARBA" id="ARBA00034345"/>
    </source>
</evidence>
<reference evidence="18" key="1">
    <citation type="submission" date="2016-10" db="EMBL/GenBank/DDBJ databases">
        <authorList>
            <person name="Varghese N."/>
            <person name="Submissions S."/>
        </authorList>
    </citation>
    <scope>NUCLEOTIDE SEQUENCE [LARGE SCALE GENOMIC DNA]</scope>
    <source>
        <strain evidence="18">DSM 44142</strain>
    </source>
</reference>
<name>A0A1H1DDM8_9ACTN</name>
<dbReference type="RefSeq" id="WP_068536314.1">
    <property type="nucleotide sequence ID" value="NZ_AP025457.1"/>
</dbReference>
<dbReference type="InterPro" id="IPR036250">
    <property type="entry name" value="AcylCo_DH-like_C"/>
</dbReference>
<dbReference type="PIRSF" id="PIRSF016578">
    <property type="entry name" value="HsaA"/>
    <property type="match status" value="1"/>
</dbReference>
<evidence type="ECO:0000313" key="17">
    <source>
        <dbReference type="EMBL" id="SDQ74597.1"/>
    </source>
</evidence>
<dbReference type="GO" id="GO:0004497">
    <property type="term" value="F:monooxygenase activity"/>
    <property type="evidence" value="ECO:0007669"/>
    <property type="project" value="UniProtKB-KW"/>
</dbReference>
<organism evidence="17 18">
    <name type="scientific">Tsukamurella pulmonis</name>
    <dbReference type="NCBI Taxonomy" id="47312"/>
    <lineage>
        <taxon>Bacteria</taxon>
        <taxon>Bacillati</taxon>
        <taxon>Actinomycetota</taxon>
        <taxon>Actinomycetes</taxon>
        <taxon>Mycobacteriales</taxon>
        <taxon>Tsukamurellaceae</taxon>
        <taxon>Tsukamurella</taxon>
    </lineage>
</organism>
<protein>
    <recommendedName>
        <fullName evidence="10">Dibenzothiophene monooxygenase</fullName>
        <ecNumber evidence="9">1.14.14.21</ecNumber>
    </recommendedName>
</protein>
<dbReference type="GO" id="GO:0005737">
    <property type="term" value="C:cytoplasm"/>
    <property type="evidence" value="ECO:0007669"/>
    <property type="project" value="UniProtKB-SubCell"/>
</dbReference>
<comment type="catalytic activity">
    <reaction evidence="12">
        <text>dibenzothiophene 5-oxide + FMNH2 + O2 = dibenzothiophene 5,5-dioxide + FMN + H2O + H(+)</text>
        <dbReference type="Rhea" id="RHEA:49080"/>
        <dbReference type="ChEBI" id="CHEBI:15377"/>
        <dbReference type="ChEBI" id="CHEBI:15378"/>
        <dbReference type="ChEBI" id="CHEBI:15379"/>
        <dbReference type="ChEBI" id="CHEBI:23683"/>
        <dbReference type="ChEBI" id="CHEBI:57618"/>
        <dbReference type="ChEBI" id="CHEBI:58210"/>
        <dbReference type="ChEBI" id="CHEBI:90356"/>
    </reaction>
</comment>
<evidence type="ECO:0000256" key="2">
    <source>
        <dbReference type="ARBA" id="ARBA00022630"/>
    </source>
</evidence>